<keyword evidence="2" id="KW-0805">Transcription regulation</keyword>
<name>A0A8S0RH84_OLEEU</name>
<evidence type="ECO:0000256" key="3">
    <source>
        <dbReference type="ARBA" id="ARBA00023125"/>
    </source>
</evidence>
<evidence type="ECO:0000256" key="1">
    <source>
        <dbReference type="ARBA" id="ARBA00004123"/>
    </source>
</evidence>
<proteinExistence type="predicted"/>
<sequence>MEAKGDNDCLVKLTNNGIKTNPGTHASEYARDHKDEVGDPTRLNQLTIIRMRFMLEVQFSMIRTIGFEYLYLKVSRWHGQSKTLQKREIGFFHIGASLEREPARIEGEVFCFFRSSEMPVLLPHLEPLSDEQQLEVSNLRQSCQQAEDALSQGMDKLHQIIAETICGGRLGEGNYLPQLAPAMEKLEPLVRFVNQADHLRRETLQQISLIINIHQAARGLLALGEYFQRLRVLSSLWASCPREPA</sequence>
<evidence type="ECO:0000256" key="5">
    <source>
        <dbReference type="ARBA" id="ARBA00023163"/>
    </source>
</evidence>
<keyword evidence="3" id="KW-0238">DNA-binding</keyword>
<dbReference type="AlphaFoldDB" id="A0A8S0RH84"/>
<evidence type="ECO:0000313" key="9">
    <source>
        <dbReference type="Proteomes" id="UP000594638"/>
    </source>
</evidence>
<dbReference type="EMBL" id="CACTIH010003620">
    <property type="protein sequence ID" value="CAA2978578.1"/>
    <property type="molecule type" value="Genomic_DNA"/>
</dbReference>
<dbReference type="PROSITE" id="PS51806">
    <property type="entry name" value="DOG1"/>
    <property type="match status" value="1"/>
</dbReference>
<evidence type="ECO:0000313" key="8">
    <source>
        <dbReference type="EMBL" id="CAA2978578.1"/>
    </source>
</evidence>
<evidence type="ECO:0000256" key="4">
    <source>
        <dbReference type="ARBA" id="ARBA00023159"/>
    </source>
</evidence>
<keyword evidence="6" id="KW-0539">Nucleus</keyword>
<accession>A0A8S0RH84</accession>
<dbReference type="OrthoDB" id="2015618at2759"/>
<keyword evidence="5" id="KW-0804">Transcription</keyword>
<keyword evidence="9" id="KW-1185">Reference proteome</keyword>
<comment type="caution">
    <text evidence="8">The sequence shown here is derived from an EMBL/GenBank/DDBJ whole genome shotgun (WGS) entry which is preliminary data.</text>
</comment>
<gene>
    <name evidence="8" type="ORF">OLEA9_A113977</name>
</gene>
<feature type="domain" description="DOG1" evidence="7">
    <location>
        <begin position="30"/>
        <end position="240"/>
    </location>
</feature>
<evidence type="ECO:0000256" key="6">
    <source>
        <dbReference type="ARBA" id="ARBA00023242"/>
    </source>
</evidence>
<dbReference type="Gramene" id="OE9A113977T1">
    <property type="protein sequence ID" value="OE9A113977C1"/>
    <property type="gene ID" value="OE9A113977"/>
</dbReference>
<protein>
    <submittedName>
        <fullName evidence="8">Transcription factor TGA1 isoform X1</fullName>
    </submittedName>
</protein>
<dbReference type="PANTHER" id="PTHR45693">
    <property type="entry name" value="TRANSCRIPTION FACTOR TGA9"/>
    <property type="match status" value="1"/>
</dbReference>
<dbReference type="GO" id="GO:0006351">
    <property type="term" value="P:DNA-templated transcription"/>
    <property type="evidence" value="ECO:0007669"/>
    <property type="project" value="InterPro"/>
</dbReference>
<dbReference type="InterPro" id="IPR025422">
    <property type="entry name" value="TGA_domain"/>
</dbReference>
<dbReference type="PANTHER" id="PTHR45693:SF36">
    <property type="entry name" value="TRANSCRIPTION FACTOR TGA4"/>
    <property type="match status" value="1"/>
</dbReference>
<comment type="subcellular location">
    <subcellularLocation>
        <location evidence="1">Nucleus</location>
    </subcellularLocation>
</comment>
<evidence type="ECO:0000256" key="2">
    <source>
        <dbReference type="ARBA" id="ARBA00023015"/>
    </source>
</evidence>
<reference evidence="8 9" key="1">
    <citation type="submission" date="2019-12" db="EMBL/GenBank/DDBJ databases">
        <authorList>
            <person name="Alioto T."/>
            <person name="Alioto T."/>
            <person name="Gomez Garrido J."/>
        </authorList>
    </citation>
    <scope>NUCLEOTIDE SEQUENCE [LARGE SCALE GENOMIC DNA]</scope>
</reference>
<evidence type="ECO:0000259" key="7">
    <source>
        <dbReference type="PROSITE" id="PS51806"/>
    </source>
</evidence>
<keyword evidence="4" id="KW-0010">Activator</keyword>
<dbReference type="GO" id="GO:0005634">
    <property type="term" value="C:nucleus"/>
    <property type="evidence" value="ECO:0007669"/>
    <property type="project" value="UniProtKB-SubCell"/>
</dbReference>
<dbReference type="Proteomes" id="UP000594638">
    <property type="component" value="Unassembled WGS sequence"/>
</dbReference>
<dbReference type="GO" id="GO:0043565">
    <property type="term" value="F:sequence-specific DNA binding"/>
    <property type="evidence" value="ECO:0007669"/>
    <property type="project" value="InterPro"/>
</dbReference>
<organism evidence="8 9">
    <name type="scientific">Olea europaea subsp. europaea</name>
    <dbReference type="NCBI Taxonomy" id="158383"/>
    <lineage>
        <taxon>Eukaryota</taxon>
        <taxon>Viridiplantae</taxon>
        <taxon>Streptophyta</taxon>
        <taxon>Embryophyta</taxon>
        <taxon>Tracheophyta</taxon>
        <taxon>Spermatophyta</taxon>
        <taxon>Magnoliopsida</taxon>
        <taxon>eudicotyledons</taxon>
        <taxon>Gunneridae</taxon>
        <taxon>Pentapetalae</taxon>
        <taxon>asterids</taxon>
        <taxon>lamiids</taxon>
        <taxon>Lamiales</taxon>
        <taxon>Oleaceae</taxon>
        <taxon>Oleeae</taxon>
        <taxon>Olea</taxon>
    </lineage>
</organism>